<proteinExistence type="predicted"/>
<gene>
    <name evidence="1" type="ORF">A2Y62_06540</name>
</gene>
<dbReference type="EMBL" id="MFGW01000196">
    <property type="protein sequence ID" value="OGF61408.1"/>
    <property type="molecule type" value="Genomic_DNA"/>
</dbReference>
<evidence type="ECO:0000313" key="2">
    <source>
        <dbReference type="Proteomes" id="UP000178943"/>
    </source>
</evidence>
<comment type="caution">
    <text evidence="1">The sequence shown here is derived from an EMBL/GenBank/DDBJ whole genome shotgun (WGS) entry which is preliminary data.</text>
</comment>
<evidence type="ECO:0000313" key="1">
    <source>
        <dbReference type="EMBL" id="OGF61408.1"/>
    </source>
</evidence>
<dbReference type="AlphaFoldDB" id="A0A1F5VDR2"/>
<sequence>MRFIKYYALLLCSFIIWLGIFVIAANSVHAIVALEQQHPIVNSGTHPLLAELELANRFITSYPMAHYFYGEERLFRNHTMAEFPECVW</sequence>
<reference evidence="1 2" key="1">
    <citation type="journal article" date="2016" name="Nat. Commun.">
        <title>Thousands of microbial genomes shed light on interconnected biogeochemical processes in an aquifer system.</title>
        <authorList>
            <person name="Anantharaman K."/>
            <person name="Brown C.T."/>
            <person name="Hug L.A."/>
            <person name="Sharon I."/>
            <person name="Castelle C.J."/>
            <person name="Probst A.J."/>
            <person name="Thomas B.C."/>
            <person name="Singh A."/>
            <person name="Wilkins M.J."/>
            <person name="Karaoz U."/>
            <person name="Brodie E.L."/>
            <person name="Williams K.H."/>
            <person name="Hubbard S.S."/>
            <person name="Banfield J.F."/>
        </authorList>
    </citation>
    <scope>NUCLEOTIDE SEQUENCE [LARGE SCALE GENOMIC DNA]</scope>
</reference>
<dbReference type="Proteomes" id="UP000178943">
    <property type="component" value="Unassembled WGS sequence"/>
</dbReference>
<protein>
    <submittedName>
        <fullName evidence="1">Uncharacterized protein</fullName>
    </submittedName>
</protein>
<organism evidence="1 2">
    <name type="scientific">Candidatus Fischerbacteria bacterium RBG_13_37_8</name>
    <dbReference type="NCBI Taxonomy" id="1817863"/>
    <lineage>
        <taxon>Bacteria</taxon>
        <taxon>Candidatus Fischeribacteriota</taxon>
    </lineage>
</organism>
<name>A0A1F5VDR2_9BACT</name>
<accession>A0A1F5VDR2</accession>